<dbReference type="CDD" id="cd09803">
    <property type="entry name" value="UBAN"/>
    <property type="match status" value="1"/>
</dbReference>
<keyword evidence="20" id="KW-0539">Nucleus</keyword>
<feature type="region of interest" description="Disordered" evidence="27">
    <location>
        <begin position="192"/>
        <end position="213"/>
    </location>
</feature>
<evidence type="ECO:0000256" key="26">
    <source>
        <dbReference type="SAM" id="Coils"/>
    </source>
</evidence>
<evidence type="ECO:0000256" key="4">
    <source>
        <dbReference type="ARBA" id="ARBA00009679"/>
    </source>
</evidence>
<keyword evidence="17 25" id="KW-0333">Golgi apparatus</keyword>
<proteinExistence type="inferred from homology"/>
<feature type="compositionally biased region" description="Polar residues" evidence="27">
    <location>
        <begin position="199"/>
        <end position="213"/>
    </location>
</feature>
<dbReference type="InterPro" id="IPR056791">
    <property type="entry name" value="Znf_Mcm10_C"/>
</dbReference>
<evidence type="ECO:0000256" key="2">
    <source>
        <dbReference type="ARBA" id="ARBA00004419"/>
    </source>
</evidence>
<keyword evidence="18 26" id="KW-0175">Coiled coil</keyword>
<feature type="region of interest" description="Disordered" evidence="27">
    <location>
        <begin position="1"/>
        <end position="33"/>
    </location>
</feature>
<feature type="region of interest" description="Disordered" evidence="27">
    <location>
        <begin position="1134"/>
        <end position="1194"/>
    </location>
</feature>
<keyword evidence="12" id="KW-0227">DNA damage</keyword>
<feature type="region of interest" description="Disordered" evidence="27">
    <location>
        <begin position="589"/>
        <end position="686"/>
    </location>
</feature>
<name>A0A6B0REC4_9CETA</name>
<evidence type="ECO:0000256" key="20">
    <source>
        <dbReference type="ARBA" id="ARBA00023242"/>
    </source>
</evidence>
<dbReference type="GO" id="GO:0006260">
    <property type="term" value="P:DNA replication"/>
    <property type="evidence" value="ECO:0007669"/>
    <property type="project" value="UniProtKB-KW"/>
</dbReference>
<dbReference type="Pfam" id="PF18414">
    <property type="entry name" value="zf_C2H2_10"/>
    <property type="match status" value="1"/>
</dbReference>
<dbReference type="InterPro" id="IPR032419">
    <property type="entry name" value="CC2-LZ_dom"/>
</dbReference>
<dbReference type="FunFam" id="2.40.50.140:FF:000167">
    <property type="entry name" value="Minichromosome maintenance 10 replication initiation factor"/>
    <property type="match status" value="1"/>
</dbReference>
<dbReference type="GO" id="GO:0048471">
    <property type="term" value="C:perinuclear region of cytoplasm"/>
    <property type="evidence" value="ECO:0007669"/>
    <property type="project" value="UniProtKB-SubCell"/>
</dbReference>
<gene>
    <name evidence="29" type="ORF">E5288_WYG021307</name>
</gene>
<dbReference type="InterPro" id="IPR012340">
    <property type="entry name" value="NA-bd_OB-fold"/>
</dbReference>
<evidence type="ECO:0000256" key="19">
    <source>
        <dbReference type="ARBA" id="ARBA00023125"/>
    </source>
</evidence>
<dbReference type="FunFam" id="1.20.5.420:FF:000006">
    <property type="entry name" value="Minichromosome maintenance 10 replication initiation factor"/>
    <property type="match status" value="1"/>
</dbReference>
<keyword evidence="16" id="KW-0072">Autophagy</keyword>
<dbReference type="Pfam" id="PF16516">
    <property type="entry name" value="CC2-LZ"/>
    <property type="match status" value="1"/>
</dbReference>
<evidence type="ECO:0000256" key="25">
    <source>
        <dbReference type="RuleBase" id="RU367122"/>
    </source>
</evidence>
<comment type="similarity">
    <text evidence="4">Belongs to the MCM10 family.</text>
</comment>
<keyword evidence="14 25" id="KW-0862">Zinc</keyword>
<dbReference type="FunFam" id="1.20.5.390:FF:000004">
    <property type="entry name" value="Optineurin"/>
    <property type="match status" value="1"/>
</dbReference>
<feature type="coiled-coil region" evidence="26">
    <location>
        <begin position="90"/>
        <end position="167"/>
    </location>
</feature>
<dbReference type="Pfam" id="PF09329">
    <property type="entry name" value="zf-primase"/>
    <property type="match status" value="1"/>
</dbReference>
<feature type="coiled-coil region" evidence="26">
    <location>
        <begin position="307"/>
        <end position="451"/>
    </location>
</feature>
<evidence type="ECO:0000256" key="15">
    <source>
        <dbReference type="ARBA" id="ARBA00022843"/>
    </source>
</evidence>
<feature type="compositionally biased region" description="Basic and acidic residues" evidence="27">
    <location>
        <begin position="257"/>
        <end position="287"/>
    </location>
</feature>
<feature type="compositionally biased region" description="Polar residues" evidence="27">
    <location>
        <begin position="774"/>
        <end position="785"/>
    </location>
</feature>
<comment type="function">
    <text evidence="22">Acts as a replication initiation factor that brings together the MCM2-7 helicase and the DNA polymerase alpha/primase complex in order to initiate DNA replication. Additionally, plays a role in preventing DNA damage during replication. Key effector of the RBBP6 and ZBTB38-mediated regulation of DNA-replication and common fragile sites stability; acts as a direct target of transcriptional repression by ZBTB38.</text>
</comment>
<evidence type="ECO:0000313" key="30">
    <source>
        <dbReference type="Proteomes" id="UP000322234"/>
    </source>
</evidence>
<evidence type="ECO:0000256" key="12">
    <source>
        <dbReference type="ARBA" id="ARBA00022763"/>
    </source>
</evidence>
<dbReference type="InterPro" id="IPR051301">
    <property type="entry name" value="Optineurin/NFkB_EssMod"/>
</dbReference>
<dbReference type="Gene3D" id="1.20.5.420">
    <property type="entry name" value="Immunoglobulin FC, subunit C"/>
    <property type="match status" value="1"/>
</dbReference>
<dbReference type="Proteomes" id="UP000322234">
    <property type="component" value="Unassembled WGS sequence"/>
</dbReference>
<evidence type="ECO:0000256" key="18">
    <source>
        <dbReference type="ARBA" id="ARBA00023054"/>
    </source>
</evidence>
<evidence type="ECO:0000256" key="11">
    <source>
        <dbReference type="ARBA" id="ARBA00022753"/>
    </source>
</evidence>
<dbReference type="FunFam" id="1.20.5.990:FF:000002">
    <property type="entry name" value="Optineurin"/>
    <property type="match status" value="1"/>
</dbReference>
<comment type="function">
    <text evidence="25">May act by regulating membrane trafficking and cellular morphogenesis.</text>
</comment>
<keyword evidence="8" id="KW-0597">Phosphoprotein</keyword>
<dbReference type="GO" id="GO:0090161">
    <property type="term" value="P:Golgi ribbon formation"/>
    <property type="evidence" value="ECO:0007669"/>
    <property type="project" value="TreeGrafter"/>
</dbReference>
<evidence type="ECO:0000256" key="13">
    <source>
        <dbReference type="ARBA" id="ARBA00022771"/>
    </source>
</evidence>
<evidence type="ECO:0000256" key="7">
    <source>
        <dbReference type="ARBA" id="ARBA00022499"/>
    </source>
</evidence>
<dbReference type="PROSITE" id="PS51801">
    <property type="entry name" value="ZF_CCHC_NOA"/>
    <property type="match status" value="1"/>
</dbReference>
<dbReference type="GO" id="GO:0005794">
    <property type="term" value="C:Golgi apparatus"/>
    <property type="evidence" value="ECO:0007669"/>
    <property type="project" value="UniProtKB-SubCell"/>
</dbReference>
<evidence type="ECO:0000256" key="1">
    <source>
        <dbReference type="ARBA" id="ARBA00004123"/>
    </source>
</evidence>
<dbReference type="GO" id="GO:0008270">
    <property type="term" value="F:zinc ion binding"/>
    <property type="evidence" value="ECO:0007669"/>
    <property type="project" value="UniProtKB-KW"/>
</dbReference>
<organism evidence="29 30">
    <name type="scientific">Bos mutus</name>
    <name type="common">wild yak</name>
    <dbReference type="NCBI Taxonomy" id="72004"/>
    <lineage>
        <taxon>Eukaryota</taxon>
        <taxon>Metazoa</taxon>
        <taxon>Chordata</taxon>
        <taxon>Craniata</taxon>
        <taxon>Vertebrata</taxon>
        <taxon>Euteleostomi</taxon>
        <taxon>Mammalia</taxon>
        <taxon>Eutheria</taxon>
        <taxon>Laurasiatheria</taxon>
        <taxon>Artiodactyla</taxon>
        <taxon>Ruminantia</taxon>
        <taxon>Pecora</taxon>
        <taxon>Bovidae</taxon>
        <taxon>Bovinae</taxon>
        <taxon>Bos</taxon>
    </lineage>
</organism>
<evidence type="ECO:0000256" key="10">
    <source>
        <dbReference type="ARBA" id="ARBA00022723"/>
    </source>
</evidence>
<keyword evidence="21 25" id="KW-0968">Cytoplasmic vesicle</keyword>
<reference evidence="29" key="1">
    <citation type="submission" date="2019-10" db="EMBL/GenBank/DDBJ databases">
        <title>The sequence and de novo assembly of the wild yak genome.</title>
        <authorList>
            <person name="Liu Y."/>
        </authorList>
    </citation>
    <scope>NUCLEOTIDE SEQUENCE [LARGE SCALE GENOMIC DNA]</scope>
    <source>
        <strain evidence="29">WY2019</strain>
    </source>
</reference>
<feature type="compositionally biased region" description="Acidic residues" evidence="27">
    <location>
        <begin position="603"/>
        <end position="631"/>
    </location>
</feature>
<dbReference type="GO" id="GO:0006974">
    <property type="term" value="P:DNA damage response"/>
    <property type="evidence" value="ECO:0007669"/>
    <property type="project" value="UniProtKB-KW"/>
</dbReference>
<dbReference type="Gene3D" id="1.20.5.390">
    <property type="entry name" value="L1 transposable element, trimerization domain"/>
    <property type="match status" value="2"/>
</dbReference>
<dbReference type="GO" id="GO:0003677">
    <property type="term" value="F:DNA binding"/>
    <property type="evidence" value="ECO:0007669"/>
    <property type="project" value="UniProtKB-KW"/>
</dbReference>
<dbReference type="Gene3D" id="2.40.50.140">
    <property type="entry name" value="Nucleic acid-binding proteins"/>
    <property type="match status" value="1"/>
</dbReference>
<evidence type="ECO:0000256" key="8">
    <source>
        <dbReference type="ARBA" id="ARBA00022553"/>
    </source>
</evidence>
<dbReference type="GO" id="GO:0006914">
    <property type="term" value="P:autophagy"/>
    <property type="evidence" value="ECO:0007669"/>
    <property type="project" value="UniProtKB-KW"/>
</dbReference>
<dbReference type="InterPro" id="IPR021063">
    <property type="entry name" value="NEMO_N"/>
</dbReference>
<comment type="subcellular location">
    <subcellularLocation>
        <location evidence="25">Cytoplasm</location>
        <location evidence="25">Perinuclear region</location>
    </subcellularLocation>
    <subcellularLocation>
        <location evidence="25">Golgi apparatus</location>
    </subcellularLocation>
    <subcellularLocation>
        <location evidence="3 25">Golgi apparatus</location>
        <location evidence="3 25">trans-Golgi network</location>
    </subcellularLocation>
    <subcellularLocation>
        <location evidence="2 25">Cytoplasmic vesicle</location>
        <location evidence="2 25">Autophagosome</location>
    </subcellularLocation>
    <subcellularLocation>
        <location evidence="25">Cytoplasmic vesicle</location>
    </subcellularLocation>
    <subcellularLocation>
        <location evidence="25">Recycling endosome</location>
    </subcellularLocation>
    <subcellularLocation>
        <location evidence="1">Nucleus</location>
    </subcellularLocation>
</comment>
<dbReference type="GO" id="GO:0005634">
    <property type="term" value="C:nucleus"/>
    <property type="evidence" value="ECO:0007669"/>
    <property type="project" value="UniProtKB-SubCell"/>
</dbReference>
<accession>A0A6B0REC4</accession>
<evidence type="ECO:0000313" key="29">
    <source>
        <dbReference type="EMBL" id="MXQ88350.1"/>
    </source>
</evidence>
<comment type="subunit">
    <text evidence="23">Self-associates. Interacts with ORC2. May interact with MCM2 and MCM6. Interacts with the DNA polymerase alpha subunit POLA1. Interacts with RECQL4; this interaction regulates RECQL4 unwinding activity. Interacts with WDHD1.</text>
</comment>
<keyword evidence="15" id="KW-0832">Ubl conjugation</keyword>
<dbReference type="Pfam" id="PF09332">
    <property type="entry name" value="Mcm10"/>
    <property type="match status" value="1"/>
</dbReference>
<dbReference type="Pfam" id="PF22379">
    <property type="entry name" value="OB_MCM10"/>
    <property type="match status" value="1"/>
</dbReference>
<keyword evidence="9" id="KW-0235">DNA replication</keyword>
<dbReference type="GO" id="GO:0055037">
    <property type="term" value="C:recycling endosome"/>
    <property type="evidence" value="ECO:0007669"/>
    <property type="project" value="UniProtKB-SubCell"/>
</dbReference>
<dbReference type="InterPro" id="IPR055065">
    <property type="entry name" value="OB_MCM10"/>
</dbReference>
<evidence type="ECO:0000256" key="14">
    <source>
        <dbReference type="ARBA" id="ARBA00022833"/>
    </source>
</evidence>
<dbReference type="GO" id="GO:0043122">
    <property type="term" value="P:regulation of canonical NF-kappaB signal transduction"/>
    <property type="evidence" value="ECO:0007669"/>
    <property type="project" value="TreeGrafter"/>
</dbReference>
<keyword evidence="13 24" id="KW-0863">Zinc-finger</keyword>
<dbReference type="GO" id="GO:0034067">
    <property type="term" value="P:protein localization to Golgi apparatus"/>
    <property type="evidence" value="ECO:0007669"/>
    <property type="project" value="TreeGrafter"/>
</dbReference>
<evidence type="ECO:0000256" key="6">
    <source>
        <dbReference type="ARBA" id="ARBA00022490"/>
    </source>
</evidence>
<feature type="region of interest" description="Disordered" evidence="27">
    <location>
        <begin position="257"/>
        <end position="292"/>
    </location>
</feature>
<feature type="compositionally biased region" description="Low complexity" evidence="27">
    <location>
        <begin position="1158"/>
        <end position="1169"/>
    </location>
</feature>
<dbReference type="EMBL" id="VBQZ03000045">
    <property type="protein sequence ID" value="MXQ88350.1"/>
    <property type="molecule type" value="Genomic_DNA"/>
</dbReference>
<evidence type="ECO:0000259" key="28">
    <source>
        <dbReference type="PROSITE" id="PS51801"/>
    </source>
</evidence>
<feature type="compositionally biased region" description="Polar residues" evidence="27">
    <location>
        <begin position="793"/>
        <end position="802"/>
    </location>
</feature>
<evidence type="ECO:0000256" key="24">
    <source>
        <dbReference type="PROSITE-ProRule" id="PRU01142"/>
    </source>
</evidence>
<dbReference type="InterPro" id="IPR015411">
    <property type="entry name" value="Rep_factor_Mcm10_C"/>
</dbReference>
<dbReference type="Gene3D" id="1.20.5.990">
    <property type="entry name" value="Nemo cc2-lz domain - 1d5 darpin complex"/>
    <property type="match status" value="1"/>
</dbReference>
<keyword evidence="10 25" id="KW-0479">Metal-binding</keyword>
<evidence type="ECO:0000256" key="3">
    <source>
        <dbReference type="ARBA" id="ARBA00004601"/>
    </source>
</evidence>
<evidence type="ECO:0000256" key="23">
    <source>
        <dbReference type="ARBA" id="ARBA00064836"/>
    </source>
</evidence>
<evidence type="ECO:0000256" key="17">
    <source>
        <dbReference type="ARBA" id="ARBA00023034"/>
    </source>
</evidence>
<evidence type="ECO:0000256" key="27">
    <source>
        <dbReference type="SAM" id="MobiDB-lite"/>
    </source>
</evidence>
<dbReference type="InterPro" id="IPR034735">
    <property type="entry name" value="NEMO_ZF"/>
</dbReference>
<dbReference type="SMART" id="SM01280">
    <property type="entry name" value="Mcm10"/>
    <property type="match status" value="1"/>
</dbReference>
<keyword evidence="19" id="KW-0238">DNA-binding</keyword>
<evidence type="ECO:0000256" key="9">
    <source>
        <dbReference type="ARBA" id="ARBA00022705"/>
    </source>
</evidence>
<dbReference type="FunFam" id="1.20.5.390:FF:000007">
    <property type="entry name" value="Optineurin"/>
    <property type="match status" value="1"/>
</dbReference>
<dbReference type="Pfam" id="PF11577">
    <property type="entry name" value="NEMO"/>
    <property type="match status" value="1"/>
</dbReference>
<comment type="caution">
    <text evidence="29">The sequence shown here is derived from an EMBL/GenBank/DDBJ whole genome shotgun (WGS) entry which is preliminary data.</text>
</comment>
<keyword evidence="11 25" id="KW-0967">Endosome</keyword>
<evidence type="ECO:0000256" key="5">
    <source>
        <dbReference type="ARBA" id="ARBA00018548"/>
    </source>
</evidence>
<feature type="domain" description="CCHC NOA-type" evidence="28">
    <location>
        <begin position="543"/>
        <end position="573"/>
    </location>
</feature>
<sequence>MSHQPLSCLTEKGDSPSETTGNGPPNLAHPNLDTFTPHELLQQMRELLIENHQLKEAMKLNNQAMKGRFEELSAWTEKQKEERLYFETQSKEAKERLTALSLENEKLKQELGTLTGKTERAFEDIIGDPKVPKAEVEQEVEQLKTQVARLQAEKADLLGIVSELQLKLNSSGSSEDSFVEIRMAEGEAAVAAKEIKTSPGPTRTDSVDTSKSAEGTRNYVEFEELTVSQLLHCLREGNQKVERLEVALKEAKERISDFEKKAKDHSETETQTEEHTEQEKEEEKDTKTIGSEVETLNLQVTTLFKELQEAHTKLSEAELMKKRLQEKCQALERKNSASPSELNEKQELVYKNKKLELQVESMRSEIKMEQAKTEDEKSRLGTLQLTHNRLLQEYNNALKTIEELKRRESEKVDKVVLQELSGKLELAEKALASKQLQMDGMKQTIAKQEKDLETMAVLRAQMEVYCSDFHAERAAREKIHEEKEQLALQLAVLLKENNAFEDGGSRQTLMEMQSRHGARASDADQQAYLVQRGAEDRNWLQQQQNIPIHSCPKCGEVLPDIDTLLIHVTDWEEDDLSLLTALLEENESALGCNSEESQPLTQEDGEPDSYDELFDADGDGESYTEETDEGEVEKAENQKENLATLFGDMGDLTDEEEAPTSQSTKERVIPAPGPSQGKTNQELQDEVRKLQEQMKSLQEQLKLATIKQPASPALSRKTPVDKSPRPPLKEKKIQESLCFSAELDVPTLPKPKRVARTPKVSPAEPQCSPLKMTSVPSQPLRTTPGNKPGGVTRDQSAGTPRSSGEMAQEVSVEAFSGLRLRSPRVSSTEMNKKMIGRKLIRLSQLKEKMASEKLEEIDWVTFGVILKKITPQSSNSGKTFSIWRLNDLRDLTRCVSLFLFGEVHKELWKTEQGSVIGLLNANPMKPKDGSEEMCLSIDHPQKILIMGEALDLGTCKAKKKNGEPCTQIVNLNDCEYCQYHIQAQYKRLSARRADLQSTFSGGRIPKKFARKGISLRERLCQDGFYYGGISSASYAASIAAAVAPKKKIQTTLSNLVVKGTDLILQETQQKLGIPQKSLSCSEEFRELMDLPTSGARNLKHHLAKAKSSGIVGSLKPAFQSISASALLKQQKQHMLEMRKKKSEEIQKRFLQSSSEIKSPAVPSSSQQPPCRSPPTGAEFPKMKGTPTTQMPKLGRGISEGDDVLFFDESPPPRPKLNALAEAKKLAAITKLRSKGRILTKTDPNSIKKLKEPQDVLEVKERVEKNSTFSPQAEDELEPAKKKRREQLAYLESEEFQTILKAKSRHTGILKEAEAELQEHYFEPLVKKEQMEEKMRNTREVKCRVVTCKTCAYTHFKPLETCVSEQHDYHWHDGVKRFFKCACGNRTISLDRLPQKHCSNCGLFKWERDGMLKEKTGPKIGGETLLPRGEEHAKFLNSLK</sequence>
<dbReference type="PANTHER" id="PTHR31553:SF2">
    <property type="entry name" value="OPTINEURIN"/>
    <property type="match status" value="1"/>
</dbReference>
<dbReference type="Pfam" id="PF24863">
    <property type="entry name" value="zf-CCCH_Mcm10"/>
    <property type="match status" value="1"/>
</dbReference>
<dbReference type="GO" id="GO:0070530">
    <property type="term" value="F:K63-linked polyubiquitin modification-dependent protein binding"/>
    <property type="evidence" value="ECO:0007669"/>
    <property type="project" value="InterPro"/>
</dbReference>
<keyword evidence="30" id="KW-1185">Reference proteome</keyword>
<dbReference type="InterPro" id="IPR015408">
    <property type="entry name" value="Znf_Mcm10/DnaG"/>
</dbReference>
<keyword evidence="6 25" id="KW-0963">Cytoplasm</keyword>
<protein>
    <recommendedName>
        <fullName evidence="5 25">Optineurin</fullName>
    </recommendedName>
</protein>
<feature type="region of interest" description="Disordered" evidence="27">
    <location>
        <begin position="703"/>
        <end position="734"/>
    </location>
</feature>
<feature type="compositionally biased region" description="Basic and acidic residues" evidence="27">
    <location>
        <begin position="718"/>
        <end position="734"/>
    </location>
</feature>
<feature type="region of interest" description="Disordered" evidence="27">
    <location>
        <begin position="749"/>
        <end position="809"/>
    </location>
</feature>
<evidence type="ECO:0000256" key="16">
    <source>
        <dbReference type="ARBA" id="ARBA00023006"/>
    </source>
</evidence>
<dbReference type="PANTHER" id="PTHR31553">
    <property type="entry name" value="NF-KAPPA-B ESSENTIAL MODULATOR"/>
    <property type="match status" value="1"/>
</dbReference>
<evidence type="ECO:0000256" key="22">
    <source>
        <dbReference type="ARBA" id="ARBA00060252"/>
    </source>
</evidence>
<evidence type="ECO:0000256" key="21">
    <source>
        <dbReference type="ARBA" id="ARBA00023329"/>
    </source>
</evidence>
<dbReference type="GO" id="GO:0005776">
    <property type="term" value="C:autophagosome"/>
    <property type="evidence" value="ECO:0007669"/>
    <property type="project" value="UniProtKB-SubCell"/>
</dbReference>
<feature type="compositionally biased region" description="Basic and acidic residues" evidence="27">
    <location>
        <begin position="1134"/>
        <end position="1147"/>
    </location>
</feature>
<keyword evidence="7" id="KW-1017">Isopeptide bond</keyword>